<dbReference type="Pfam" id="PF08240">
    <property type="entry name" value="ADH_N"/>
    <property type="match status" value="1"/>
</dbReference>
<dbReference type="CDD" id="cd08241">
    <property type="entry name" value="QOR1"/>
    <property type="match status" value="1"/>
</dbReference>
<dbReference type="SMART" id="SM00829">
    <property type="entry name" value="PKS_ER"/>
    <property type="match status" value="1"/>
</dbReference>
<proteinExistence type="predicted"/>
<evidence type="ECO:0000313" key="2">
    <source>
        <dbReference type="EMBL" id="MCT9810898.1"/>
    </source>
</evidence>
<protein>
    <submittedName>
        <fullName evidence="2">NADPH:quinone oxidoreductase family protein</fullName>
    </submittedName>
</protein>
<evidence type="ECO:0000313" key="3">
    <source>
        <dbReference type="Proteomes" id="UP001525968"/>
    </source>
</evidence>
<dbReference type="InterPro" id="IPR036291">
    <property type="entry name" value="NAD(P)-bd_dom_sf"/>
</dbReference>
<evidence type="ECO:0000259" key="1">
    <source>
        <dbReference type="SMART" id="SM00829"/>
    </source>
</evidence>
<dbReference type="PANTHER" id="PTHR43677:SF4">
    <property type="entry name" value="QUINONE OXIDOREDUCTASE-LIKE PROTEIN 2"/>
    <property type="match status" value="1"/>
</dbReference>
<dbReference type="EMBL" id="JAODYH010000004">
    <property type="protein sequence ID" value="MCT9810898.1"/>
    <property type="molecule type" value="Genomic_DNA"/>
</dbReference>
<dbReference type="SUPFAM" id="SSF50129">
    <property type="entry name" value="GroES-like"/>
    <property type="match status" value="1"/>
</dbReference>
<feature type="domain" description="Enoyl reductase (ER)" evidence="1">
    <location>
        <begin position="10"/>
        <end position="324"/>
    </location>
</feature>
<dbReference type="Pfam" id="PF00107">
    <property type="entry name" value="ADH_zinc_N"/>
    <property type="match status" value="1"/>
</dbReference>
<dbReference type="InterPro" id="IPR051397">
    <property type="entry name" value="Zn-ADH-like_protein"/>
</dbReference>
<dbReference type="InterPro" id="IPR013149">
    <property type="entry name" value="ADH-like_C"/>
</dbReference>
<dbReference type="InterPro" id="IPR020843">
    <property type="entry name" value="ER"/>
</dbReference>
<reference evidence="2 3" key="1">
    <citation type="submission" date="2022-09" db="EMBL/GenBank/DDBJ databases">
        <title>Draft genome of isolate Be4.</title>
        <authorList>
            <person name="Sanchez-Castro I."/>
            <person name="Martinez-Rodriguez P."/>
            <person name="Descostes M."/>
            <person name="Merroun M."/>
        </authorList>
    </citation>
    <scope>NUCLEOTIDE SEQUENCE [LARGE SCALE GENOMIC DNA]</scope>
    <source>
        <strain evidence="2 3">Be4</strain>
    </source>
</reference>
<dbReference type="PANTHER" id="PTHR43677">
    <property type="entry name" value="SHORT-CHAIN DEHYDROGENASE/REDUCTASE"/>
    <property type="match status" value="1"/>
</dbReference>
<dbReference type="Proteomes" id="UP001525968">
    <property type="component" value="Unassembled WGS sequence"/>
</dbReference>
<gene>
    <name evidence="2" type="ORF">N0K08_09640</name>
</gene>
<dbReference type="RefSeq" id="WP_261500045.1">
    <property type="nucleotide sequence ID" value="NZ_JAODYH010000004.1"/>
</dbReference>
<sequence length="327" mass="33306">MKALQMAQLGPLEGLALCDVPRPAPQAGELRIRVEASAISHADLLLAQGRYQMKPPAPFIPGSEFAGTVEAMGDGVDGDWQIGQRVCGSSARSGAWAEAVCVPAATVQRLAGTAPAAEAAALAVPYATMWHALVDRGALLPGETVFVLGAAGSVGLAAVQLARAFGARVIAGASSPAKRALALAAGADAVIDTSADDWRGALKAMTQPLGVDVVVDPVGGPFTEAAFRCLGWGGRHLVLGFAGGAIAALPANLPLLKGAALVGVDIRQFAQRSPSKAAANLRGVMGLHARGDLRPAIDSEWPLADYRQALAAMQGGEAVGRVVLRPN</sequence>
<dbReference type="SUPFAM" id="SSF51735">
    <property type="entry name" value="NAD(P)-binding Rossmann-fold domains"/>
    <property type="match status" value="1"/>
</dbReference>
<dbReference type="InterPro" id="IPR011032">
    <property type="entry name" value="GroES-like_sf"/>
</dbReference>
<name>A0ABT2PK94_9BURK</name>
<keyword evidence="3" id="KW-1185">Reference proteome</keyword>
<comment type="caution">
    <text evidence="2">The sequence shown here is derived from an EMBL/GenBank/DDBJ whole genome shotgun (WGS) entry which is preliminary data.</text>
</comment>
<dbReference type="Gene3D" id="3.40.50.720">
    <property type="entry name" value="NAD(P)-binding Rossmann-like Domain"/>
    <property type="match status" value="1"/>
</dbReference>
<dbReference type="Gene3D" id="3.90.180.10">
    <property type="entry name" value="Medium-chain alcohol dehydrogenases, catalytic domain"/>
    <property type="match status" value="1"/>
</dbReference>
<organism evidence="2 3">
    <name type="scientific">Acidovorax bellezanensis</name>
    <dbReference type="NCBI Taxonomy" id="2976702"/>
    <lineage>
        <taxon>Bacteria</taxon>
        <taxon>Pseudomonadati</taxon>
        <taxon>Pseudomonadota</taxon>
        <taxon>Betaproteobacteria</taxon>
        <taxon>Burkholderiales</taxon>
        <taxon>Comamonadaceae</taxon>
        <taxon>Acidovorax</taxon>
    </lineage>
</organism>
<accession>A0ABT2PK94</accession>
<dbReference type="InterPro" id="IPR013154">
    <property type="entry name" value="ADH-like_N"/>
</dbReference>